<evidence type="ECO:0000256" key="10">
    <source>
        <dbReference type="ARBA" id="ARBA00023186"/>
    </source>
</evidence>
<protein>
    <recommendedName>
        <fullName evidence="11">Lipase helper protein</fullName>
    </recommendedName>
    <alternativeName>
        <fullName evidence="12">Lipase modulator</fullName>
    </alternativeName>
</protein>
<dbReference type="Pfam" id="PF03280">
    <property type="entry name" value="Lipase_chap"/>
    <property type="match status" value="1"/>
</dbReference>
<dbReference type="STRING" id="1249483.LEP1GSC202_2005"/>
<organism evidence="15 16">
    <name type="scientific">Leptospira yanagawae serovar Saopaulo str. Sao Paulo = ATCC 700523</name>
    <dbReference type="NCBI Taxonomy" id="1249483"/>
    <lineage>
        <taxon>Bacteria</taxon>
        <taxon>Pseudomonadati</taxon>
        <taxon>Spirochaetota</taxon>
        <taxon>Spirochaetia</taxon>
        <taxon>Leptospirales</taxon>
        <taxon>Leptospiraceae</taxon>
        <taxon>Leptospira</taxon>
    </lineage>
</organism>
<keyword evidence="5 14" id="KW-0812">Transmembrane</keyword>
<dbReference type="Proteomes" id="UP000013996">
    <property type="component" value="Unassembled WGS sequence"/>
</dbReference>
<evidence type="ECO:0000256" key="9">
    <source>
        <dbReference type="ARBA" id="ARBA00023136"/>
    </source>
</evidence>
<evidence type="ECO:0000256" key="7">
    <source>
        <dbReference type="ARBA" id="ARBA00022989"/>
    </source>
</evidence>
<comment type="similarity">
    <text evidence="2">Belongs to the lipase chaperone family.</text>
</comment>
<keyword evidence="4" id="KW-0997">Cell inner membrane</keyword>
<evidence type="ECO:0000256" key="2">
    <source>
        <dbReference type="ARBA" id="ARBA00010358"/>
    </source>
</evidence>
<evidence type="ECO:0000256" key="5">
    <source>
        <dbReference type="ARBA" id="ARBA00022692"/>
    </source>
</evidence>
<evidence type="ECO:0000256" key="11">
    <source>
        <dbReference type="ARBA" id="ARBA00030948"/>
    </source>
</evidence>
<evidence type="ECO:0000256" key="1">
    <source>
        <dbReference type="ARBA" id="ARBA00004383"/>
    </source>
</evidence>
<dbReference type="InterPro" id="IPR004961">
    <property type="entry name" value="Lipase_chaperone"/>
</dbReference>
<dbReference type="GO" id="GO:0005886">
    <property type="term" value="C:plasma membrane"/>
    <property type="evidence" value="ECO:0007669"/>
    <property type="project" value="UniProtKB-SubCell"/>
</dbReference>
<sequence>MLGFFCFQKEFYILYYTTISMNAKYLRPFSIGLIALFFLFVMYQFTKSNEFGSANEENPNDKAESFFRTQSDGFSVDPFYLESAKSIYSPDGQFLRFDEIIAKAKSGELNLISELWNLRRQCPEGSTREQCHEYIKAFIQNEYSGEDAKKLLNLLTNYLKYEEAMVQLDPSSKSYTNAERYEQIKQLRRKYFSKDDAELIFGLEEATAEFSFNRKNFLDETKNLKADERIRLYEDYRKKSFGPYYNAVVSREPQYDKFETEMDLRQNELSKLSGSDRETKEREVRIRYFGKDGNERMEKVLREIKEEEEKITKLELEETNYLKNNPNLSDSEKEKKLMELRIKTLGSKELAEEYTRRLEYEKTLKNSGN</sequence>
<evidence type="ECO:0000313" key="16">
    <source>
        <dbReference type="Proteomes" id="UP000013996"/>
    </source>
</evidence>
<comment type="caution">
    <text evidence="15">The sequence shown here is derived from an EMBL/GenBank/DDBJ whole genome shotgun (WGS) entry which is preliminary data.</text>
</comment>
<keyword evidence="6" id="KW-0442">Lipid degradation</keyword>
<evidence type="ECO:0000313" key="15">
    <source>
        <dbReference type="EMBL" id="EOQ89031.1"/>
    </source>
</evidence>
<comment type="subcellular location">
    <subcellularLocation>
        <location evidence="1">Cell inner membrane</location>
        <topology evidence="1">Single-pass membrane protein</topology>
        <orientation evidence="1">Periplasmic side</orientation>
    </subcellularLocation>
</comment>
<evidence type="ECO:0000256" key="12">
    <source>
        <dbReference type="ARBA" id="ARBA00031542"/>
    </source>
</evidence>
<evidence type="ECO:0000256" key="14">
    <source>
        <dbReference type="SAM" id="Phobius"/>
    </source>
</evidence>
<keyword evidence="8" id="KW-0443">Lipid metabolism</keyword>
<dbReference type="GO" id="GO:0051082">
    <property type="term" value="F:unfolded protein binding"/>
    <property type="evidence" value="ECO:0007669"/>
    <property type="project" value="InterPro"/>
</dbReference>
<keyword evidence="9 14" id="KW-0472">Membrane</keyword>
<feature type="transmembrane region" description="Helical" evidence="14">
    <location>
        <begin position="25"/>
        <end position="45"/>
    </location>
</feature>
<proteinExistence type="inferred from homology"/>
<keyword evidence="13" id="KW-0175">Coiled coil</keyword>
<evidence type="ECO:0000256" key="6">
    <source>
        <dbReference type="ARBA" id="ARBA00022963"/>
    </source>
</evidence>
<dbReference type="GO" id="GO:0006457">
    <property type="term" value="P:protein folding"/>
    <property type="evidence" value="ECO:0007669"/>
    <property type="project" value="InterPro"/>
</dbReference>
<accession>A0A5E8HC60</accession>
<reference evidence="15 16" key="1">
    <citation type="submission" date="2013-04" db="EMBL/GenBank/DDBJ databases">
        <authorList>
            <person name="Harkins D.M."/>
            <person name="Durkin A.S."/>
            <person name="Brinkac L.M."/>
            <person name="Haft D.H."/>
            <person name="Selengut J.D."/>
            <person name="Sanka R."/>
            <person name="DePew J."/>
            <person name="Purushe J."/>
            <person name="Hartskeerl R.A."/>
            <person name="Ahmed A."/>
            <person name="van der Linden H."/>
            <person name="Goris M.G.A."/>
            <person name="Vinetz J.M."/>
            <person name="Sutton G.G."/>
            <person name="Nierman W.C."/>
            <person name="Fouts D.E."/>
        </authorList>
    </citation>
    <scope>NUCLEOTIDE SEQUENCE [LARGE SCALE GENOMIC DNA]</scope>
    <source>
        <strain evidence="15 16">Sao Paulo</strain>
    </source>
</reference>
<dbReference type="SUPFAM" id="SSF158855">
    <property type="entry name" value="Lipase chaperone-like"/>
    <property type="match status" value="1"/>
</dbReference>
<evidence type="ECO:0000256" key="13">
    <source>
        <dbReference type="SAM" id="Coils"/>
    </source>
</evidence>
<keyword evidence="7 14" id="KW-1133">Transmembrane helix</keyword>
<dbReference type="GO" id="GO:0016042">
    <property type="term" value="P:lipid catabolic process"/>
    <property type="evidence" value="ECO:0007669"/>
    <property type="project" value="UniProtKB-KW"/>
</dbReference>
<feature type="coiled-coil region" evidence="13">
    <location>
        <begin position="290"/>
        <end position="324"/>
    </location>
</feature>
<dbReference type="AlphaFoldDB" id="A0A5E8HC60"/>
<name>A0A5E8HC60_9LEPT</name>
<evidence type="ECO:0000256" key="3">
    <source>
        <dbReference type="ARBA" id="ARBA00022475"/>
    </source>
</evidence>
<keyword evidence="3" id="KW-1003">Cell membrane</keyword>
<keyword evidence="10" id="KW-0143">Chaperone</keyword>
<evidence type="ECO:0000256" key="8">
    <source>
        <dbReference type="ARBA" id="ARBA00023098"/>
    </source>
</evidence>
<evidence type="ECO:0000256" key="4">
    <source>
        <dbReference type="ARBA" id="ARBA00022519"/>
    </source>
</evidence>
<dbReference type="EMBL" id="AOGX02000015">
    <property type="protein sequence ID" value="EOQ89031.1"/>
    <property type="molecule type" value="Genomic_DNA"/>
</dbReference>
<gene>
    <name evidence="15" type="ORF">LEP1GSC202_2005</name>
</gene>